<sequence length="433" mass="49205">MATSRRSGLANIPVELIQRICSFIGSTYTATLPDGGDTEIWCVGQAHLSRLARTCRLLYVVVQPIVYHWFADCSLGSGYQLLCLIRTLISRPGLAQHVKHVIHLDPLDDELGDTEFAFVQDAIVKLGLRPIPDSWSRNSEGQYALLPLELLLAHTPNLKSLRLEIDENCDLFVVPQLLKTRPAFFTNLEFLGVEIHMDDTQLKLFCHAMDVLTRASPNLITLRSSVKDWYVNHFDFADEAEGGGLPKGHHLWEAIQCRRDSLRELRLGLRYDEMIRRDSLADFARLEILAVDVHSLEALRAAWKKNNRHAQEDTFLSKLFPPTLRELTIWDDASWVVASMQPFASDVADGGHPNLEVVKVGLHISKNNATAWEDVPGELEEKFARGSVRFETVWTNDFPTSFLWPVHEFKSRFESGFDAADEHDMPDEYDSHF</sequence>
<dbReference type="Proteomes" id="UP001273166">
    <property type="component" value="Unassembled WGS sequence"/>
</dbReference>
<keyword evidence="2" id="KW-1185">Reference proteome</keyword>
<evidence type="ECO:0008006" key="3">
    <source>
        <dbReference type="Google" id="ProtNLM"/>
    </source>
</evidence>
<organism evidence="1 2">
    <name type="scientific">Chaetomium strumarium</name>
    <dbReference type="NCBI Taxonomy" id="1170767"/>
    <lineage>
        <taxon>Eukaryota</taxon>
        <taxon>Fungi</taxon>
        <taxon>Dikarya</taxon>
        <taxon>Ascomycota</taxon>
        <taxon>Pezizomycotina</taxon>
        <taxon>Sordariomycetes</taxon>
        <taxon>Sordariomycetidae</taxon>
        <taxon>Sordariales</taxon>
        <taxon>Chaetomiaceae</taxon>
        <taxon>Chaetomium</taxon>
    </lineage>
</organism>
<gene>
    <name evidence="1" type="ORF">B0T15DRAFT_573509</name>
</gene>
<name>A0AAJ0GUY9_9PEZI</name>
<evidence type="ECO:0000313" key="2">
    <source>
        <dbReference type="Proteomes" id="UP001273166"/>
    </source>
</evidence>
<reference evidence="1" key="1">
    <citation type="journal article" date="2023" name="Mol. Phylogenet. Evol.">
        <title>Genome-scale phylogeny and comparative genomics of the fungal order Sordariales.</title>
        <authorList>
            <person name="Hensen N."/>
            <person name="Bonometti L."/>
            <person name="Westerberg I."/>
            <person name="Brannstrom I.O."/>
            <person name="Guillou S."/>
            <person name="Cros-Aarteil S."/>
            <person name="Calhoun S."/>
            <person name="Haridas S."/>
            <person name="Kuo A."/>
            <person name="Mondo S."/>
            <person name="Pangilinan J."/>
            <person name="Riley R."/>
            <person name="LaButti K."/>
            <person name="Andreopoulos B."/>
            <person name="Lipzen A."/>
            <person name="Chen C."/>
            <person name="Yan M."/>
            <person name="Daum C."/>
            <person name="Ng V."/>
            <person name="Clum A."/>
            <person name="Steindorff A."/>
            <person name="Ohm R.A."/>
            <person name="Martin F."/>
            <person name="Silar P."/>
            <person name="Natvig D.O."/>
            <person name="Lalanne C."/>
            <person name="Gautier V."/>
            <person name="Ament-Velasquez S.L."/>
            <person name="Kruys A."/>
            <person name="Hutchinson M.I."/>
            <person name="Powell A.J."/>
            <person name="Barry K."/>
            <person name="Miller A.N."/>
            <person name="Grigoriev I.V."/>
            <person name="Debuchy R."/>
            <person name="Gladieux P."/>
            <person name="Hiltunen Thoren M."/>
            <person name="Johannesson H."/>
        </authorList>
    </citation>
    <scope>NUCLEOTIDE SEQUENCE</scope>
    <source>
        <strain evidence="1">CBS 333.67</strain>
    </source>
</reference>
<accession>A0AAJ0GUY9</accession>
<comment type="caution">
    <text evidence="1">The sequence shown here is derived from an EMBL/GenBank/DDBJ whole genome shotgun (WGS) entry which is preliminary data.</text>
</comment>
<dbReference type="RefSeq" id="XP_062722319.1">
    <property type="nucleotide sequence ID" value="XM_062870929.1"/>
</dbReference>
<reference evidence="1" key="2">
    <citation type="submission" date="2023-06" db="EMBL/GenBank/DDBJ databases">
        <authorList>
            <consortium name="Lawrence Berkeley National Laboratory"/>
            <person name="Mondo S.J."/>
            <person name="Hensen N."/>
            <person name="Bonometti L."/>
            <person name="Westerberg I."/>
            <person name="Brannstrom I.O."/>
            <person name="Guillou S."/>
            <person name="Cros-Aarteil S."/>
            <person name="Calhoun S."/>
            <person name="Haridas S."/>
            <person name="Kuo A."/>
            <person name="Pangilinan J."/>
            <person name="Riley R."/>
            <person name="Labutti K."/>
            <person name="Andreopoulos B."/>
            <person name="Lipzen A."/>
            <person name="Chen C."/>
            <person name="Yanf M."/>
            <person name="Daum C."/>
            <person name="Ng V."/>
            <person name="Clum A."/>
            <person name="Steindorff A."/>
            <person name="Ohm R."/>
            <person name="Martin F."/>
            <person name="Silar P."/>
            <person name="Natvig D."/>
            <person name="Lalanne C."/>
            <person name="Gautier V."/>
            <person name="Ament-Velasquez S.L."/>
            <person name="Kruys A."/>
            <person name="Hutchinson M.I."/>
            <person name="Powell A.J."/>
            <person name="Barry K."/>
            <person name="Miller A.N."/>
            <person name="Grigoriev I.V."/>
            <person name="Debuchy R."/>
            <person name="Gladieux P."/>
            <person name="Thoren M.H."/>
            <person name="Johannesson H."/>
        </authorList>
    </citation>
    <scope>NUCLEOTIDE SEQUENCE</scope>
    <source>
        <strain evidence="1">CBS 333.67</strain>
    </source>
</reference>
<dbReference type="EMBL" id="JAUDZG010000003">
    <property type="protein sequence ID" value="KAK3306539.1"/>
    <property type="molecule type" value="Genomic_DNA"/>
</dbReference>
<protein>
    <recommendedName>
        <fullName evidence="3">F-box domain-containing protein</fullName>
    </recommendedName>
</protein>
<evidence type="ECO:0000313" key="1">
    <source>
        <dbReference type="EMBL" id="KAK3306539.1"/>
    </source>
</evidence>
<proteinExistence type="predicted"/>
<dbReference type="GeneID" id="87889758"/>
<dbReference type="AlphaFoldDB" id="A0AAJ0GUY9"/>